<proteinExistence type="predicted"/>
<keyword evidence="3" id="KW-1185">Reference proteome</keyword>
<feature type="compositionally biased region" description="Basic residues" evidence="1">
    <location>
        <begin position="55"/>
        <end position="67"/>
    </location>
</feature>
<reference evidence="2 3" key="1">
    <citation type="submission" date="2014-04" db="EMBL/GenBank/DDBJ databases">
        <authorList>
            <consortium name="DOE Joint Genome Institute"/>
            <person name="Kuo A."/>
            <person name="Kohler A."/>
            <person name="Nagy L.G."/>
            <person name="Floudas D."/>
            <person name="Copeland A."/>
            <person name="Barry K.W."/>
            <person name="Cichocki N."/>
            <person name="Veneault-Fourrey C."/>
            <person name="LaButti K."/>
            <person name="Lindquist E.A."/>
            <person name="Lipzen A."/>
            <person name="Lundell T."/>
            <person name="Morin E."/>
            <person name="Murat C."/>
            <person name="Sun H."/>
            <person name="Tunlid A."/>
            <person name="Henrissat B."/>
            <person name="Grigoriev I.V."/>
            <person name="Hibbett D.S."/>
            <person name="Martin F."/>
            <person name="Nordberg H.P."/>
            <person name="Cantor M.N."/>
            <person name="Hua S.X."/>
        </authorList>
    </citation>
    <scope>NUCLEOTIDE SEQUENCE [LARGE SCALE GENOMIC DNA]</scope>
    <source>
        <strain evidence="2 3">Foug A</strain>
    </source>
</reference>
<name>A0A0C3AVR3_9AGAM</name>
<dbReference type="HOGENOM" id="CLU_2813922_0_0_1"/>
<organism evidence="2 3">
    <name type="scientific">Scleroderma citrinum Foug A</name>
    <dbReference type="NCBI Taxonomy" id="1036808"/>
    <lineage>
        <taxon>Eukaryota</taxon>
        <taxon>Fungi</taxon>
        <taxon>Dikarya</taxon>
        <taxon>Basidiomycota</taxon>
        <taxon>Agaricomycotina</taxon>
        <taxon>Agaricomycetes</taxon>
        <taxon>Agaricomycetidae</taxon>
        <taxon>Boletales</taxon>
        <taxon>Sclerodermatineae</taxon>
        <taxon>Sclerodermataceae</taxon>
        <taxon>Scleroderma</taxon>
    </lineage>
</organism>
<feature type="region of interest" description="Disordered" evidence="1">
    <location>
        <begin position="21"/>
        <end position="67"/>
    </location>
</feature>
<evidence type="ECO:0000313" key="2">
    <source>
        <dbReference type="EMBL" id="KIM69047.1"/>
    </source>
</evidence>
<dbReference type="InParanoid" id="A0A0C3AVR3"/>
<dbReference type="EMBL" id="KN822007">
    <property type="protein sequence ID" value="KIM69047.1"/>
    <property type="molecule type" value="Genomic_DNA"/>
</dbReference>
<protein>
    <submittedName>
        <fullName evidence="2">Uncharacterized protein</fullName>
    </submittedName>
</protein>
<accession>A0A0C3AVR3</accession>
<dbReference type="Proteomes" id="UP000053989">
    <property type="component" value="Unassembled WGS sequence"/>
</dbReference>
<reference evidence="3" key="2">
    <citation type="submission" date="2015-01" db="EMBL/GenBank/DDBJ databases">
        <title>Evolutionary Origins and Diversification of the Mycorrhizal Mutualists.</title>
        <authorList>
            <consortium name="DOE Joint Genome Institute"/>
            <consortium name="Mycorrhizal Genomics Consortium"/>
            <person name="Kohler A."/>
            <person name="Kuo A."/>
            <person name="Nagy L.G."/>
            <person name="Floudas D."/>
            <person name="Copeland A."/>
            <person name="Barry K.W."/>
            <person name="Cichocki N."/>
            <person name="Veneault-Fourrey C."/>
            <person name="LaButti K."/>
            <person name="Lindquist E.A."/>
            <person name="Lipzen A."/>
            <person name="Lundell T."/>
            <person name="Morin E."/>
            <person name="Murat C."/>
            <person name="Riley R."/>
            <person name="Ohm R."/>
            <person name="Sun H."/>
            <person name="Tunlid A."/>
            <person name="Henrissat B."/>
            <person name="Grigoriev I.V."/>
            <person name="Hibbett D.S."/>
            <person name="Martin F."/>
        </authorList>
    </citation>
    <scope>NUCLEOTIDE SEQUENCE [LARGE SCALE GENOMIC DNA]</scope>
    <source>
        <strain evidence="3">Foug A</strain>
    </source>
</reference>
<dbReference type="AlphaFoldDB" id="A0A0C3AVR3"/>
<evidence type="ECO:0000256" key="1">
    <source>
        <dbReference type="SAM" id="MobiDB-lite"/>
    </source>
</evidence>
<gene>
    <name evidence="2" type="ORF">SCLCIDRAFT_1208463</name>
</gene>
<sequence length="67" mass="7412">MKRRLNAEGYRHDTLCLMTPYITPLQEGAPRKGGSPSDSEGPASRPGTFTTTSYVRHHAPPSSKRTR</sequence>
<evidence type="ECO:0000313" key="3">
    <source>
        <dbReference type="Proteomes" id="UP000053989"/>
    </source>
</evidence>